<dbReference type="NCBIfam" id="NF038134">
    <property type="entry name" value="choice_anch_M"/>
    <property type="match status" value="1"/>
</dbReference>
<keyword evidence="2" id="KW-0732">Signal</keyword>
<keyword evidence="1" id="KW-1133">Transmembrane helix</keyword>
<keyword evidence="5" id="KW-1185">Reference proteome</keyword>
<keyword evidence="1" id="KW-0812">Transmembrane</keyword>
<proteinExistence type="predicted"/>
<organism evidence="4 5">
    <name type="scientific">Luteolibacter flavescens</name>
    <dbReference type="NCBI Taxonomy" id="1859460"/>
    <lineage>
        <taxon>Bacteria</taxon>
        <taxon>Pseudomonadati</taxon>
        <taxon>Verrucomicrobiota</taxon>
        <taxon>Verrucomicrobiia</taxon>
        <taxon>Verrucomicrobiales</taxon>
        <taxon>Verrucomicrobiaceae</taxon>
        <taxon>Luteolibacter</taxon>
    </lineage>
</organism>
<accession>A0ABT3FPS5</accession>
<dbReference type="RefSeq" id="WP_264501536.1">
    <property type="nucleotide sequence ID" value="NZ_JAPDDS010000006.1"/>
</dbReference>
<comment type="caution">
    <text evidence="4">The sequence shown here is derived from an EMBL/GenBank/DDBJ whole genome shotgun (WGS) entry which is preliminary data.</text>
</comment>
<gene>
    <name evidence="4" type="ORF">OKA04_12650</name>
</gene>
<evidence type="ECO:0000313" key="5">
    <source>
        <dbReference type="Proteomes" id="UP001207930"/>
    </source>
</evidence>
<dbReference type="NCBIfam" id="TIGR03769">
    <property type="entry name" value="P_ac_wall_RPT"/>
    <property type="match status" value="1"/>
</dbReference>
<dbReference type="InterPro" id="IPR022435">
    <property type="entry name" value="Surface-anchored_actinobac"/>
</dbReference>
<sequence length="231" mass="24596">MKTTIPTLAIAALLASPAHSALYTSGHADYGIGYENGDFHFHFHAEGATVDGIERDDEEFDIPDVITVVSSGAMLSLPIDFAPLGAQTGDIIWVLPEVENMTLPFLGLATEELSTSEWGDITFSLGAVTSPSGNGEFALWQSGSLGDLLLRMSTSDPSADALTLLPGSHAHYNYGFTEAGIWQIEMTVSGTHVTDGFKSATETLTFHVIPEPSVFLLGGLGLAGLVLRRRR</sequence>
<evidence type="ECO:0000256" key="1">
    <source>
        <dbReference type="SAM" id="Phobius"/>
    </source>
</evidence>
<reference evidence="4 5" key="1">
    <citation type="submission" date="2022-10" db="EMBL/GenBank/DDBJ databases">
        <title>Luteolibacter flavescens strain MCCC 1K03193, whole genome shotgun sequencing project.</title>
        <authorList>
            <person name="Zhao G."/>
            <person name="Shen L."/>
        </authorList>
    </citation>
    <scope>NUCLEOTIDE SEQUENCE [LARGE SCALE GENOMIC DNA]</scope>
    <source>
        <strain evidence="4 5">MCCC 1K03193</strain>
    </source>
</reference>
<feature type="transmembrane region" description="Helical" evidence="1">
    <location>
        <begin position="208"/>
        <end position="227"/>
    </location>
</feature>
<name>A0ABT3FPS5_9BACT</name>
<evidence type="ECO:0000256" key="2">
    <source>
        <dbReference type="SAM" id="SignalP"/>
    </source>
</evidence>
<dbReference type="InterPro" id="IPR013424">
    <property type="entry name" value="Ice-binding_C"/>
</dbReference>
<feature type="chain" id="PRO_5046781805" evidence="2">
    <location>
        <begin position="21"/>
        <end position="231"/>
    </location>
</feature>
<evidence type="ECO:0000313" key="4">
    <source>
        <dbReference type="EMBL" id="MCW1885581.1"/>
    </source>
</evidence>
<protein>
    <submittedName>
        <fullName evidence="4">Choice-of-anchor M domain-containing protein</fullName>
    </submittedName>
</protein>
<dbReference type="Proteomes" id="UP001207930">
    <property type="component" value="Unassembled WGS sequence"/>
</dbReference>
<dbReference type="EMBL" id="JAPDDS010000006">
    <property type="protein sequence ID" value="MCW1885581.1"/>
    <property type="molecule type" value="Genomic_DNA"/>
</dbReference>
<feature type="signal peptide" evidence="2">
    <location>
        <begin position="1"/>
        <end position="20"/>
    </location>
</feature>
<keyword evidence="1" id="KW-0472">Membrane</keyword>
<dbReference type="Pfam" id="PF07589">
    <property type="entry name" value="PEP-CTERM"/>
    <property type="match status" value="1"/>
</dbReference>
<evidence type="ECO:0000259" key="3">
    <source>
        <dbReference type="Pfam" id="PF07589"/>
    </source>
</evidence>
<feature type="domain" description="Ice-binding protein C-terminal" evidence="3">
    <location>
        <begin position="209"/>
        <end position="230"/>
    </location>
</feature>